<sequence length="322" mass="35367">MDCGTMRSPSGRGDEDEDEAGTRTTRMGEVELGEVNGECSPVGVVVEGDKEEECRFCFEGGTREDPLVMPCACRGTIATVHKSCLRHWVLEKGCMECEICGDRFVLPAGETILTSEEALAYRHALTMRRARAGHAAGDEEDAMSQRSRNLRNFLLRHERLSRWINACILLAFSVIMVLVIVFLIWNWNSYYKGRGNTVMVNEVQPFDSGIEVFTGFCSAKVKMMCLVPRESLRNSSSLQGRLCHGPEDAGKPCLRYSTYSVHQTCEAEGATCSLMLLPALQDGACDGGGGCARDFPPEILRAQGGKRTFQATLINGACACRP</sequence>
<keyword evidence="8 11" id="KW-1133">Transmembrane helix</keyword>
<evidence type="ECO:0000256" key="1">
    <source>
        <dbReference type="ARBA" id="ARBA00004141"/>
    </source>
</evidence>
<dbReference type="GO" id="GO:0008270">
    <property type="term" value="F:zinc ion binding"/>
    <property type="evidence" value="ECO:0007669"/>
    <property type="project" value="UniProtKB-KW"/>
</dbReference>
<keyword evidence="5" id="KW-0863">Zinc-finger</keyword>
<evidence type="ECO:0000313" key="14">
    <source>
        <dbReference type="Proteomes" id="UP000316726"/>
    </source>
</evidence>
<comment type="subcellular location">
    <subcellularLocation>
        <location evidence="1">Membrane</location>
        <topology evidence="1">Multi-pass membrane protein</topology>
    </subcellularLocation>
</comment>
<gene>
    <name evidence="13" type="ORF">A3770_10p57890</name>
</gene>
<evidence type="ECO:0000256" key="11">
    <source>
        <dbReference type="SAM" id="Phobius"/>
    </source>
</evidence>
<keyword evidence="3 11" id="KW-0812">Transmembrane</keyword>
<dbReference type="AlphaFoldDB" id="A0A5B8MS76"/>
<keyword evidence="7" id="KW-0862">Zinc</keyword>
<dbReference type="PANTHER" id="PTHR46065">
    <property type="entry name" value="E3 UBIQUITIN-PROTEIN LIGASE MARCH 2/3 FAMILY MEMBER"/>
    <property type="match status" value="1"/>
</dbReference>
<evidence type="ECO:0000256" key="6">
    <source>
        <dbReference type="ARBA" id="ARBA00022786"/>
    </source>
</evidence>
<feature type="region of interest" description="Disordered" evidence="10">
    <location>
        <begin position="1"/>
        <end position="23"/>
    </location>
</feature>
<feature type="transmembrane region" description="Helical" evidence="11">
    <location>
        <begin position="163"/>
        <end position="187"/>
    </location>
</feature>
<evidence type="ECO:0000256" key="3">
    <source>
        <dbReference type="ARBA" id="ARBA00022692"/>
    </source>
</evidence>
<dbReference type="PROSITE" id="PS51292">
    <property type="entry name" value="ZF_RING_CH"/>
    <property type="match status" value="1"/>
</dbReference>
<accession>A0A5B8MS76</accession>
<evidence type="ECO:0000313" key="13">
    <source>
        <dbReference type="EMBL" id="QDZ23271.1"/>
    </source>
</evidence>
<dbReference type="STRING" id="1764295.A0A5B8MS76"/>
<keyword evidence="14" id="KW-1185">Reference proteome</keyword>
<name>A0A5B8MS76_9CHLO</name>
<dbReference type="SMART" id="SM00744">
    <property type="entry name" value="RINGv"/>
    <property type="match status" value="1"/>
</dbReference>
<dbReference type="GO" id="GO:0016020">
    <property type="term" value="C:membrane"/>
    <property type="evidence" value="ECO:0007669"/>
    <property type="project" value="UniProtKB-SubCell"/>
</dbReference>
<dbReference type="Pfam" id="PF12906">
    <property type="entry name" value="RINGv"/>
    <property type="match status" value="1"/>
</dbReference>
<evidence type="ECO:0000259" key="12">
    <source>
        <dbReference type="PROSITE" id="PS51292"/>
    </source>
</evidence>
<dbReference type="GO" id="GO:0004842">
    <property type="term" value="F:ubiquitin-protein transferase activity"/>
    <property type="evidence" value="ECO:0007669"/>
    <property type="project" value="TreeGrafter"/>
</dbReference>
<keyword evidence="9 11" id="KW-0472">Membrane</keyword>
<keyword evidence="6" id="KW-0833">Ubl conjugation pathway</keyword>
<keyword evidence="2" id="KW-0808">Transferase</keyword>
<dbReference type="GO" id="GO:0016567">
    <property type="term" value="P:protein ubiquitination"/>
    <property type="evidence" value="ECO:0007669"/>
    <property type="project" value="TreeGrafter"/>
</dbReference>
<organism evidence="13 14">
    <name type="scientific">Chloropicon primus</name>
    <dbReference type="NCBI Taxonomy" id="1764295"/>
    <lineage>
        <taxon>Eukaryota</taxon>
        <taxon>Viridiplantae</taxon>
        <taxon>Chlorophyta</taxon>
        <taxon>Chloropicophyceae</taxon>
        <taxon>Chloropicales</taxon>
        <taxon>Chloropicaceae</taxon>
        <taxon>Chloropicon</taxon>
    </lineage>
</organism>
<feature type="domain" description="RING-CH-type" evidence="12">
    <location>
        <begin position="46"/>
        <end position="107"/>
    </location>
</feature>
<dbReference type="SUPFAM" id="SSF57850">
    <property type="entry name" value="RING/U-box"/>
    <property type="match status" value="1"/>
</dbReference>
<dbReference type="PANTHER" id="PTHR46065:SF3">
    <property type="entry name" value="FI20425P1"/>
    <property type="match status" value="1"/>
</dbReference>
<evidence type="ECO:0000256" key="8">
    <source>
        <dbReference type="ARBA" id="ARBA00022989"/>
    </source>
</evidence>
<dbReference type="InterPro" id="IPR011016">
    <property type="entry name" value="Znf_RING-CH"/>
</dbReference>
<dbReference type="InterPro" id="IPR013083">
    <property type="entry name" value="Znf_RING/FYVE/PHD"/>
</dbReference>
<dbReference type="Proteomes" id="UP000316726">
    <property type="component" value="Chromosome 10"/>
</dbReference>
<dbReference type="EMBL" id="CP031043">
    <property type="protein sequence ID" value="QDZ23271.1"/>
    <property type="molecule type" value="Genomic_DNA"/>
</dbReference>
<reference evidence="13 14" key="1">
    <citation type="submission" date="2018-07" db="EMBL/GenBank/DDBJ databases">
        <title>The complete nuclear genome of the prasinophyte Chloropicon primus (CCMP1205).</title>
        <authorList>
            <person name="Pombert J.-F."/>
            <person name="Otis C."/>
            <person name="Turmel M."/>
            <person name="Lemieux C."/>
        </authorList>
    </citation>
    <scope>NUCLEOTIDE SEQUENCE [LARGE SCALE GENOMIC DNA]</scope>
    <source>
        <strain evidence="13 14">CCMP1205</strain>
    </source>
</reference>
<evidence type="ECO:0000256" key="10">
    <source>
        <dbReference type="SAM" id="MobiDB-lite"/>
    </source>
</evidence>
<evidence type="ECO:0000256" key="4">
    <source>
        <dbReference type="ARBA" id="ARBA00022723"/>
    </source>
</evidence>
<dbReference type="CDD" id="cd16495">
    <property type="entry name" value="RING_CH-C4HC3_MARCH"/>
    <property type="match status" value="1"/>
</dbReference>
<evidence type="ECO:0000256" key="2">
    <source>
        <dbReference type="ARBA" id="ARBA00022679"/>
    </source>
</evidence>
<proteinExistence type="predicted"/>
<evidence type="ECO:0000256" key="5">
    <source>
        <dbReference type="ARBA" id="ARBA00022771"/>
    </source>
</evidence>
<protein>
    <recommendedName>
        <fullName evidence="12">RING-CH-type domain-containing protein</fullName>
    </recommendedName>
</protein>
<evidence type="ECO:0000256" key="9">
    <source>
        <dbReference type="ARBA" id="ARBA00023136"/>
    </source>
</evidence>
<dbReference type="OrthoDB" id="538681at2759"/>
<keyword evidence="4" id="KW-0479">Metal-binding</keyword>
<dbReference type="Gene3D" id="3.30.40.10">
    <property type="entry name" value="Zinc/RING finger domain, C3HC4 (zinc finger)"/>
    <property type="match status" value="1"/>
</dbReference>
<evidence type="ECO:0000256" key="7">
    <source>
        <dbReference type="ARBA" id="ARBA00022833"/>
    </source>
</evidence>